<reference evidence="2 3" key="1">
    <citation type="submission" date="2016-07" db="EMBL/GenBank/DDBJ databases">
        <title>Pervasive Adenine N6-methylation of Active Genes in Fungi.</title>
        <authorList>
            <consortium name="DOE Joint Genome Institute"/>
            <person name="Mondo S.J."/>
            <person name="Dannebaum R.O."/>
            <person name="Kuo R.C."/>
            <person name="Labutti K."/>
            <person name="Haridas S."/>
            <person name="Kuo A."/>
            <person name="Salamov A."/>
            <person name="Ahrendt S.R."/>
            <person name="Lipzen A."/>
            <person name="Sullivan W."/>
            <person name="Andreopoulos W.B."/>
            <person name="Clum A."/>
            <person name="Lindquist E."/>
            <person name="Daum C."/>
            <person name="Ramamoorthy G.K."/>
            <person name="Gryganskyi A."/>
            <person name="Culley D."/>
            <person name="Magnuson J.K."/>
            <person name="James T.Y."/>
            <person name="O'Malley M.A."/>
            <person name="Stajich J.E."/>
            <person name="Spatafora J.W."/>
            <person name="Visel A."/>
            <person name="Grigoriev I.V."/>
        </authorList>
    </citation>
    <scope>NUCLEOTIDE SEQUENCE [LARGE SCALE GENOMIC DNA]</scope>
    <source>
        <strain evidence="2 3">62-1032</strain>
    </source>
</reference>
<evidence type="ECO:0000313" key="3">
    <source>
        <dbReference type="Proteomes" id="UP000193467"/>
    </source>
</evidence>
<organism evidence="2 3">
    <name type="scientific">Leucosporidium creatinivorum</name>
    <dbReference type="NCBI Taxonomy" id="106004"/>
    <lineage>
        <taxon>Eukaryota</taxon>
        <taxon>Fungi</taxon>
        <taxon>Dikarya</taxon>
        <taxon>Basidiomycota</taxon>
        <taxon>Pucciniomycotina</taxon>
        <taxon>Microbotryomycetes</taxon>
        <taxon>Leucosporidiales</taxon>
        <taxon>Leucosporidium</taxon>
    </lineage>
</organism>
<evidence type="ECO:0000313" key="2">
    <source>
        <dbReference type="EMBL" id="ORY92641.1"/>
    </source>
</evidence>
<dbReference type="OrthoDB" id="2526052at2759"/>
<comment type="caution">
    <text evidence="2">The sequence shown here is derived from an EMBL/GenBank/DDBJ whole genome shotgun (WGS) entry which is preliminary data.</text>
</comment>
<dbReference type="AlphaFoldDB" id="A0A1Y2G3X1"/>
<proteinExistence type="predicted"/>
<evidence type="ECO:0008006" key="4">
    <source>
        <dbReference type="Google" id="ProtNLM"/>
    </source>
</evidence>
<dbReference type="EMBL" id="MCGR01000001">
    <property type="protein sequence ID" value="ORY92641.1"/>
    <property type="molecule type" value="Genomic_DNA"/>
</dbReference>
<keyword evidence="3" id="KW-1185">Reference proteome</keyword>
<sequence>MDNPLEAGSPPPSQLDEEAPRPLPSLPTEILQRIIQLALPRLSFNTFPERYNILLTCCRVNKLWAALAQMELTPHVWITENNTVQQHFLPAFKMGDRPALRSLWLQDEAATDVPALLATGQSIPRLYVSSDEPLLTLQVIDLLQISQREFSAQGHFLSFFAD</sequence>
<evidence type="ECO:0000256" key="1">
    <source>
        <dbReference type="SAM" id="MobiDB-lite"/>
    </source>
</evidence>
<gene>
    <name evidence="2" type="ORF">BCR35DRAFT_5313</name>
</gene>
<dbReference type="Proteomes" id="UP000193467">
    <property type="component" value="Unassembled WGS sequence"/>
</dbReference>
<feature type="region of interest" description="Disordered" evidence="1">
    <location>
        <begin position="1"/>
        <end position="22"/>
    </location>
</feature>
<accession>A0A1Y2G3X1</accession>
<name>A0A1Y2G3X1_9BASI</name>
<protein>
    <recommendedName>
        <fullName evidence="4">F-box domain-containing protein</fullName>
    </recommendedName>
</protein>
<dbReference type="InParanoid" id="A0A1Y2G3X1"/>